<evidence type="ECO:0000313" key="2">
    <source>
        <dbReference type="EMBL" id="MRN51596.1"/>
    </source>
</evidence>
<sequence length="59" mass="6788">MEQRLNIWSDVLKEQNIPAEVVDWESIIAVPEDEVDADSEKLDAEDTIGEPPYMEEVQE</sequence>
<evidence type="ECO:0000313" key="3">
    <source>
        <dbReference type="Proteomes" id="UP000463051"/>
    </source>
</evidence>
<evidence type="ECO:0000256" key="1">
    <source>
        <dbReference type="SAM" id="MobiDB-lite"/>
    </source>
</evidence>
<reference evidence="2 3" key="1">
    <citation type="submission" date="2019-11" db="EMBL/GenBank/DDBJ databases">
        <title>Paenibacillus monticola sp. nov., a novel PGPR strain isolated from mountain sample in China.</title>
        <authorList>
            <person name="Zhao Q."/>
            <person name="Li H.-P."/>
            <person name="Zhang J.-L."/>
        </authorList>
    </citation>
    <scope>NUCLEOTIDE SEQUENCE [LARGE SCALE GENOMIC DNA]</scope>
    <source>
        <strain evidence="2 3">LC-T2</strain>
    </source>
</reference>
<organism evidence="2 3">
    <name type="scientific">Paenibacillus monticola</name>
    <dbReference type="NCBI Taxonomy" id="2666075"/>
    <lineage>
        <taxon>Bacteria</taxon>
        <taxon>Bacillati</taxon>
        <taxon>Bacillota</taxon>
        <taxon>Bacilli</taxon>
        <taxon>Bacillales</taxon>
        <taxon>Paenibacillaceae</taxon>
        <taxon>Paenibacillus</taxon>
    </lineage>
</organism>
<keyword evidence="3" id="KW-1185">Reference proteome</keyword>
<dbReference type="EMBL" id="WJXB01000001">
    <property type="protein sequence ID" value="MRN51596.1"/>
    <property type="molecule type" value="Genomic_DNA"/>
</dbReference>
<name>A0A7X2H111_9BACL</name>
<accession>A0A7X2H111</accession>
<dbReference type="Proteomes" id="UP000463051">
    <property type="component" value="Unassembled WGS sequence"/>
</dbReference>
<protein>
    <submittedName>
        <fullName evidence="2">Uncharacterized protein</fullName>
    </submittedName>
</protein>
<proteinExistence type="predicted"/>
<feature type="region of interest" description="Disordered" evidence="1">
    <location>
        <begin position="33"/>
        <end position="59"/>
    </location>
</feature>
<dbReference type="AlphaFoldDB" id="A0A7X2H111"/>
<dbReference type="RefSeq" id="WP_154116285.1">
    <property type="nucleotide sequence ID" value="NZ_WJXB01000001.1"/>
</dbReference>
<comment type="caution">
    <text evidence="2">The sequence shown here is derived from an EMBL/GenBank/DDBJ whole genome shotgun (WGS) entry which is preliminary data.</text>
</comment>
<gene>
    <name evidence="2" type="ORF">GJB61_01050</name>
</gene>